<dbReference type="SUPFAM" id="SSF52540">
    <property type="entry name" value="P-loop containing nucleoside triphosphate hydrolases"/>
    <property type="match status" value="1"/>
</dbReference>
<dbReference type="PANTHER" id="PTHR37816:SF2">
    <property type="entry name" value="DNA TOPOLOGY MODULATION PROTEIN FLAR-RELATED PROTEIN"/>
    <property type="match status" value="1"/>
</dbReference>
<dbReference type="Gene3D" id="3.40.50.300">
    <property type="entry name" value="P-loop containing nucleotide triphosphate hydrolases"/>
    <property type="match status" value="1"/>
</dbReference>
<proteinExistence type="predicted"/>
<dbReference type="InterPro" id="IPR052922">
    <property type="entry name" value="Cytidylate_Kinase-2"/>
</dbReference>
<dbReference type="PANTHER" id="PTHR37816">
    <property type="entry name" value="YALI0E33011P"/>
    <property type="match status" value="1"/>
</dbReference>
<dbReference type="RefSeq" id="WP_208928641.1">
    <property type="nucleotide sequence ID" value="NZ_CP013655.1"/>
</dbReference>
<dbReference type="Pfam" id="PF13238">
    <property type="entry name" value="AAA_18"/>
    <property type="match status" value="1"/>
</dbReference>
<keyword evidence="2" id="KW-1185">Reference proteome</keyword>
<dbReference type="STRING" id="118060.ATZ35_01055"/>
<dbReference type="Proteomes" id="UP000067523">
    <property type="component" value="Chromosome"/>
</dbReference>
<gene>
    <name evidence="1" type="ORF">ATZ35_01055</name>
</gene>
<protein>
    <recommendedName>
        <fullName evidence="3">Adenylate kinase</fullName>
    </recommendedName>
</protein>
<sequence>MKIQLIGASGTGKSTLARYIAEKEQIKWIDTDHYLWKDETFSEKHPIEQRLKMYEHDRNEFDQLVVSGSVFSWNPTSFTDRDLLVFLTLDDEQRFERLIKREIVRGGTTSLWLNEQGNQTNDFLEWCKTYYTAKSSSDIGTFAEHKYQIAQSKSPVLKLDSNQSLEILYREIIKYLQRNPL</sequence>
<dbReference type="InterPro" id="IPR027417">
    <property type="entry name" value="P-loop_NTPase"/>
</dbReference>
<evidence type="ECO:0000313" key="1">
    <source>
        <dbReference type="EMBL" id="ALS35795.1"/>
    </source>
</evidence>
<evidence type="ECO:0000313" key="2">
    <source>
        <dbReference type="Proteomes" id="UP000067523"/>
    </source>
</evidence>
<organism evidence="1 2">
    <name type="scientific">Enterococcus rotai</name>
    <dbReference type="NCBI Taxonomy" id="118060"/>
    <lineage>
        <taxon>Bacteria</taxon>
        <taxon>Bacillati</taxon>
        <taxon>Bacillota</taxon>
        <taxon>Bacilli</taxon>
        <taxon>Lactobacillales</taxon>
        <taxon>Enterococcaceae</taxon>
        <taxon>Enterococcus</taxon>
    </lineage>
</organism>
<accession>A0A0U2MUI0</accession>
<dbReference type="AlphaFoldDB" id="A0A0U2MUI0"/>
<name>A0A0U2MUI0_9ENTE</name>
<reference evidence="2" key="1">
    <citation type="submission" date="2015-12" db="EMBL/GenBank/DDBJ databases">
        <authorList>
            <person name="Lauer A."/>
            <person name="Humrighouse B."/>
            <person name="Loparev V."/>
            <person name="Shewmaker P.L."/>
            <person name="Whitney A.M."/>
            <person name="McLaughlin R.W."/>
        </authorList>
    </citation>
    <scope>NUCLEOTIDE SEQUENCE [LARGE SCALE GENOMIC DNA]</scope>
    <source>
        <strain evidence="2">LMG 26678</strain>
    </source>
</reference>
<dbReference type="EMBL" id="CP013655">
    <property type="protein sequence ID" value="ALS35795.1"/>
    <property type="molecule type" value="Genomic_DNA"/>
</dbReference>
<dbReference type="KEGG" id="erx:ATZ35_01055"/>
<evidence type="ECO:0008006" key="3">
    <source>
        <dbReference type="Google" id="ProtNLM"/>
    </source>
</evidence>